<name>A0AA43QVL3_9LECA</name>
<comment type="caution">
    <text evidence="2">The sequence shown here is derived from an EMBL/GenBank/DDBJ whole genome shotgun (WGS) entry which is preliminary data.</text>
</comment>
<evidence type="ECO:0000313" key="2">
    <source>
        <dbReference type="EMBL" id="MDI1492504.1"/>
    </source>
</evidence>
<dbReference type="PANTHER" id="PTHR47839:SF1">
    <property type="entry name" value="DOMAIN PROTEIN, PUTATIVE (AFU_ORTHOLOGUE AFUA_6G04830)-RELATED"/>
    <property type="match status" value="1"/>
</dbReference>
<dbReference type="InterPro" id="IPR022155">
    <property type="entry name" value="DUF3684"/>
</dbReference>
<keyword evidence="3" id="KW-1185">Reference proteome</keyword>
<evidence type="ECO:0000259" key="1">
    <source>
        <dbReference type="Pfam" id="PF25794"/>
    </source>
</evidence>
<dbReference type="SUPFAM" id="SSF55874">
    <property type="entry name" value="ATPase domain of HSP90 chaperone/DNA topoisomerase II/histidine kinase"/>
    <property type="match status" value="1"/>
</dbReference>
<dbReference type="Proteomes" id="UP001161017">
    <property type="component" value="Unassembled WGS sequence"/>
</dbReference>
<dbReference type="Pfam" id="PF25794">
    <property type="entry name" value="SACS"/>
    <property type="match status" value="1"/>
</dbReference>
<gene>
    <name evidence="2" type="ORF">OHK93_003718</name>
</gene>
<reference evidence="2" key="1">
    <citation type="journal article" date="2023" name="Genome Biol. Evol.">
        <title>First Whole Genome Sequence and Flow Cytometry Genome Size Data for the Lichen-Forming Fungus Ramalina farinacea (Ascomycota).</title>
        <authorList>
            <person name="Llewellyn T."/>
            <person name="Mian S."/>
            <person name="Hill R."/>
            <person name="Leitch I.J."/>
            <person name="Gaya E."/>
        </authorList>
    </citation>
    <scope>NUCLEOTIDE SEQUENCE</scope>
    <source>
        <strain evidence="2">LIQ254RAFAR</strain>
    </source>
</reference>
<proteinExistence type="predicted"/>
<dbReference type="InterPro" id="IPR036890">
    <property type="entry name" value="HATPase_C_sf"/>
</dbReference>
<feature type="domain" description="Sacsin/Nov" evidence="1">
    <location>
        <begin position="30"/>
        <end position="152"/>
    </location>
</feature>
<protein>
    <recommendedName>
        <fullName evidence="1">Sacsin/Nov domain-containing protein</fullName>
    </recommendedName>
</protein>
<dbReference type="NCBIfam" id="NF047352">
    <property type="entry name" value="P_loop_sacsin"/>
    <property type="match status" value="1"/>
</dbReference>
<sequence length="1406" mass="156994">MGSTIDFDALRAQTLGAGNDEAVTVNTRALIDKVLARYSGEWTTLRELLQNAADASSKHVKIRFETLPSSRVPVPQIADDSTRLRHVLLHHTMKSMTVENDGDIFGPKDWARLKKIAEGNPDETKIGAFGVGFYSVFSDCEEPFVSSGKDALAFYWRGDALYTKSRRLPNDQISKTTFVLPNRNPDAPVPSLLSLCRFLASSLTFVGLERIELWLDDWKLMTLNKKNAPDLDVRIPKEVNRKTKEGLMHVDNLTKEAAQLDAEWVKAVEWTPRASQASSDTAASSAKSAPSTQSLRSFFTRLAPGTSSTAMTEKLVREEREKQDRISEDLMGLAKATLFVHVNRATIKTSVSHSFSAELERATKKPPPRNTTVSLLSASYDENVATSASSSSPTSGSSKIFDSFVPTNGKGRIFIGFTTNQTTGLNVHISTPSVIPTVERESIDLNNRFVRTWNVELLRIGGIIARIAWSNEMSDIQDKLSRKVEQDGRRAITKDDVDGVLPEALYLHTAYNWSETTPAAEVGSLMEEAFWTCNQKVAIATVSTRGVMPASKVRLEPEDLSFVNGIPFMPKGLANAGLVQKLITYGIITETTVADIKSELESKAISGAQLRQFLGWLLHKIRMNEVDVATAHSLLDVTVANDDEGGQGKIIVLAETKAFLNPSRISADLPIPPYVIPFKFTKDIPKAYLELLFEDLQIVPWLRWIVENVGGRGALTAEQDITINPAFASSVLPVLSKQWEGLSTTSKATIIDLLSSRTTMPTKMGMRKPADAYFPSVKLFDDLPTVTVHAVKDKILTALGVRKTIEIGVVFDRLLDPSKTQSSKSQIPNSSAKWSHVDLIKYLASVRQDIPKSDIERLRSTKICPAETESLSASKERYLVSELYRPDQAIRMLKLPTLHWPGVFQPESSEGRFLTSLGLMPYPSYQDLISIMSKSFIANDLVLRDHALRYFIDHHQTKGYASFDHSTVPLPYLPIQGSDKRVAMPKDVFVNERAAIFGFDILRRDLQVHALKFGVKQDPPVATCAHRLMAKPPQSQREAREKFGYMAGRASELSSNDEQALQDAKIVPITVKAKASDHPNDEKARERINYIQPSACYLGSGDSLYADIFDYVDFGKEANIFLLRVGSKHEPSIGELARRLVNEPSNLFSVLGDARYLELLRKIGDQWSPLKKDKSLVRDMRSSKCLLAYKEIASKKSPNEEMDDEEEESSVKSWDLARAQDIVIIDDVNIYRVFKGSLLVTPTEETLETLYFTLGSAEIGSLLEERHALGNPELDQSPALQLQQHLHERMRLYLHDFKSDSIKHDHNWIRKNMTVQGVRSISVTYSLKGHNLRHKASKRAVLLHEKPVLCITNKFDMLEVSQALAPIVLKRVKPGDIVMLETMLESTLNKLSRRGYVLGIDRYVQN</sequence>
<dbReference type="Gene3D" id="3.30.565.10">
    <property type="entry name" value="Histidine kinase-like ATPase, C-terminal domain"/>
    <property type="match status" value="1"/>
</dbReference>
<organism evidence="2 3">
    <name type="scientific">Ramalina farinacea</name>
    <dbReference type="NCBI Taxonomy" id="258253"/>
    <lineage>
        <taxon>Eukaryota</taxon>
        <taxon>Fungi</taxon>
        <taxon>Dikarya</taxon>
        <taxon>Ascomycota</taxon>
        <taxon>Pezizomycotina</taxon>
        <taxon>Lecanoromycetes</taxon>
        <taxon>OSLEUM clade</taxon>
        <taxon>Lecanoromycetidae</taxon>
        <taxon>Lecanorales</taxon>
        <taxon>Lecanorineae</taxon>
        <taxon>Ramalinaceae</taxon>
        <taxon>Ramalina</taxon>
    </lineage>
</organism>
<dbReference type="Pfam" id="PF12449">
    <property type="entry name" value="DUF3684"/>
    <property type="match status" value="1"/>
</dbReference>
<evidence type="ECO:0000313" key="3">
    <source>
        <dbReference type="Proteomes" id="UP001161017"/>
    </source>
</evidence>
<accession>A0AA43QVL3</accession>
<dbReference type="PANTHER" id="PTHR47839">
    <property type="entry name" value="DOMAIN PROTEIN, PUTATIVE (AFU_ORTHOLOGUE AFUA_6G04830)-RELATED"/>
    <property type="match status" value="1"/>
</dbReference>
<dbReference type="EMBL" id="JAPUFD010000019">
    <property type="protein sequence ID" value="MDI1492504.1"/>
    <property type="molecule type" value="Genomic_DNA"/>
</dbReference>
<dbReference type="InterPro" id="IPR058210">
    <property type="entry name" value="SACS/Nov_dom"/>
</dbReference>